<proteinExistence type="predicted"/>
<dbReference type="CDD" id="cd00073">
    <property type="entry name" value="H15"/>
    <property type="match status" value="1"/>
</dbReference>
<evidence type="ECO:0000313" key="3">
    <source>
        <dbReference type="EMBL" id="JAV19279.1"/>
    </source>
</evidence>
<feature type="compositionally biased region" description="Basic residues" evidence="1">
    <location>
        <begin position="212"/>
        <end position="221"/>
    </location>
</feature>
<dbReference type="PROSITE" id="PS51504">
    <property type="entry name" value="H15"/>
    <property type="match status" value="1"/>
</dbReference>
<dbReference type="InterPro" id="IPR005818">
    <property type="entry name" value="Histone_H1/H5_H15"/>
</dbReference>
<dbReference type="GO" id="GO:0006334">
    <property type="term" value="P:nucleosome assembly"/>
    <property type="evidence" value="ECO:0007669"/>
    <property type="project" value="InterPro"/>
</dbReference>
<dbReference type="Gene3D" id="1.10.10.10">
    <property type="entry name" value="Winged helix-like DNA-binding domain superfamily/Winged helix DNA-binding domain"/>
    <property type="match status" value="1"/>
</dbReference>
<name>A0A1Q3EVE2_CULTA</name>
<evidence type="ECO:0000259" key="2">
    <source>
        <dbReference type="PROSITE" id="PS51504"/>
    </source>
</evidence>
<dbReference type="GO" id="GO:0000786">
    <property type="term" value="C:nucleosome"/>
    <property type="evidence" value="ECO:0007669"/>
    <property type="project" value="InterPro"/>
</dbReference>
<reference evidence="3" key="1">
    <citation type="submission" date="2017-01" db="EMBL/GenBank/DDBJ databases">
        <title>A deep insight into the sialotranscriptome of adult male and female Cluex tarsalis mosquitoes.</title>
        <authorList>
            <person name="Ribeiro J.M."/>
            <person name="Moreira F."/>
            <person name="Bernard K.A."/>
            <person name="Calvo E."/>
        </authorList>
    </citation>
    <scope>NUCLEOTIDE SEQUENCE</scope>
    <source>
        <strain evidence="3">Kern County</strain>
        <tissue evidence="3">Salivary glands</tissue>
    </source>
</reference>
<protein>
    <submittedName>
        <fullName evidence="3">Putative histone h1</fullName>
    </submittedName>
</protein>
<dbReference type="SMART" id="SM00526">
    <property type="entry name" value="H15"/>
    <property type="match status" value="1"/>
</dbReference>
<dbReference type="SUPFAM" id="SSF46785">
    <property type="entry name" value="Winged helix' DNA-binding domain"/>
    <property type="match status" value="1"/>
</dbReference>
<feature type="region of interest" description="Disordered" evidence="1">
    <location>
        <begin position="1"/>
        <end position="85"/>
    </location>
</feature>
<feature type="region of interest" description="Disordered" evidence="1">
    <location>
        <begin position="198"/>
        <end position="221"/>
    </location>
</feature>
<dbReference type="AlphaFoldDB" id="A0A1Q3EVE2"/>
<dbReference type="EMBL" id="GFDL01015766">
    <property type="protein sequence ID" value="JAV19279.1"/>
    <property type="molecule type" value="Transcribed_RNA"/>
</dbReference>
<sequence>MAASEVAEDRSSPEPEATAEEEQEEVPSPTKAKGRGRPKKEKDPKVPKEKAPKVPKEKAPKVPKEKVPRGPGRPKGKAKLTGFETPPIHDMVIEALETLQDRKGVTLQAIKRFTEENYKVDLQRQGVRIRKAVLAGVESGDIIRTHGAGAAGRFKLKPFKVVVANKRAAPEDYVQLPYGKSSAVKITGKIGKFKKAISESKSADVVASSPTKGKRGRPKSK</sequence>
<feature type="domain" description="H15" evidence="2">
    <location>
        <begin position="84"/>
        <end position="158"/>
    </location>
</feature>
<feature type="compositionally biased region" description="Basic and acidic residues" evidence="1">
    <location>
        <begin position="40"/>
        <end position="68"/>
    </location>
</feature>
<organism evidence="3">
    <name type="scientific">Culex tarsalis</name>
    <name type="common">Encephalitis mosquito</name>
    <dbReference type="NCBI Taxonomy" id="7177"/>
    <lineage>
        <taxon>Eukaryota</taxon>
        <taxon>Metazoa</taxon>
        <taxon>Ecdysozoa</taxon>
        <taxon>Arthropoda</taxon>
        <taxon>Hexapoda</taxon>
        <taxon>Insecta</taxon>
        <taxon>Pterygota</taxon>
        <taxon>Neoptera</taxon>
        <taxon>Endopterygota</taxon>
        <taxon>Diptera</taxon>
        <taxon>Nematocera</taxon>
        <taxon>Culicoidea</taxon>
        <taxon>Culicidae</taxon>
        <taxon>Culicinae</taxon>
        <taxon>Culicini</taxon>
        <taxon>Culex</taxon>
        <taxon>Culex</taxon>
    </lineage>
</organism>
<dbReference type="InterPro" id="IPR036388">
    <property type="entry name" value="WH-like_DNA-bd_sf"/>
</dbReference>
<dbReference type="GO" id="GO:0003677">
    <property type="term" value="F:DNA binding"/>
    <property type="evidence" value="ECO:0007669"/>
    <property type="project" value="InterPro"/>
</dbReference>
<dbReference type="InterPro" id="IPR036390">
    <property type="entry name" value="WH_DNA-bd_sf"/>
</dbReference>
<evidence type="ECO:0000256" key="1">
    <source>
        <dbReference type="SAM" id="MobiDB-lite"/>
    </source>
</evidence>
<accession>A0A1Q3EVE2</accession>
<dbReference type="Pfam" id="PF00538">
    <property type="entry name" value="Linker_histone"/>
    <property type="match status" value="1"/>
</dbReference>